<reference evidence="2 3" key="1">
    <citation type="submission" date="2018-06" db="EMBL/GenBank/DDBJ databases">
        <title>Pedobacter endophyticus sp. nov., an endophytic bacterium isolated from a leaf of Triticum aestivum.</title>
        <authorList>
            <person name="Zhang L."/>
        </authorList>
    </citation>
    <scope>NUCLEOTIDE SEQUENCE [LARGE SCALE GENOMIC DNA]</scope>
    <source>
        <strain evidence="2 3">CM134L-2</strain>
    </source>
</reference>
<keyword evidence="3" id="KW-1185">Reference proteome</keyword>
<evidence type="ECO:0000313" key="3">
    <source>
        <dbReference type="Proteomes" id="UP000284120"/>
    </source>
</evidence>
<dbReference type="AlphaFoldDB" id="A0A443YPE1"/>
<dbReference type="PANTHER" id="PTHR34406">
    <property type="entry name" value="PROTEIN YCEI"/>
    <property type="match status" value="1"/>
</dbReference>
<dbReference type="EMBL" id="SAYW01000005">
    <property type="protein sequence ID" value="RWU05633.1"/>
    <property type="molecule type" value="Genomic_DNA"/>
</dbReference>
<dbReference type="InterPro" id="IPR007372">
    <property type="entry name" value="Lipid/polyisoprenoid-bd_YceI"/>
</dbReference>
<evidence type="ECO:0000259" key="1">
    <source>
        <dbReference type="SMART" id="SM00867"/>
    </source>
</evidence>
<organism evidence="2 3">
    <name type="scientific">Pedobacter chitinilyticus</name>
    <dbReference type="NCBI Taxonomy" id="2233776"/>
    <lineage>
        <taxon>Bacteria</taxon>
        <taxon>Pseudomonadati</taxon>
        <taxon>Bacteroidota</taxon>
        <taxon>Sphingobacteriia</taxon>
        <taxon>Sphingobacteriales</taxon>
        <taxon>Sphingobacteriaceae</taxon>
        <taxon>Pedobacter</taxon>
    </lineage>
</organism>
<gene>
    <name evidence="2" type="ORF">DPV69_15935</name>
</gene>
<protein>
    <submittedName>
        <fullName evidence="2">YceI family protein</fullName>
    </submittedName>
</protein>
<feature type="domain" description="Lipid/polyisoprenoid-binding YceI-like" evidence="1">
    <location>
        <begin position="25"/>
        <end position="198"/>
    </location>
</feature>
<dbReference type="SMART" id="SM00867">
    <property type="entry name" value="YceI"/>
    <property type="match status" value="1"/>
</dbReference>
<proteinExistence type="predicted"/>
<dbReference type="Proteomes" id="UP000284120">
    <property type="component" value="Unassembled WGS sequence"/>
</dbReference>
<evidence type="ECO:0000313" key="2">
    <source>
        <dbReference type="EMBL" id="RWU05633.1"/>
    </source>
</evidence>
<dbReference type="OrthoDB" id="9794147at2"/>
<dbReference type="Gene3D" id="2.40.128.110">
    <property type="entry name" value="Lipid/polyisoprenoid-binding, YceI-like"/>
    <property type="match status" value="1"/>
</dbReference>
<dbReference type="InterPro" id="IPR036761">
    <property type="entry name" value="TTHA0802/YceI-like_sf"/>
</dbReference>
<sequence length="200" mass="21812">MKTSNTFWIVLAILPFFALVGKAQTAKLNLKESSILVKGTSSLHDWRCKTEQIAGDISYKAEALTLKDITALDLQLVVKSMRSIKENGNYYESGMDKNMYKALNAEKFPKITFTLIDISNVKASAGKADFVAKGNLTIAGNQKPISFPVNATLTANGIVFKGTTTFKMTSFGVTPPRALLGTIKTGDEITIEFNASFKNN</sequence>
<accession>A0A443YPE1</accession>
<comment type="caution">
    <text evidence="2">The sequence shown here is derived from an EMBL/GenBank/DDBJ whole genome shotgun (WGS) entry which is preliminary data.</text>
</comment>
<name>A0A443YPE1_9SPHI</name>
<dbReference type="SUPFAM" id="SSF101874">
    <property type="entry name" value="YceI-like"/>
    <property type="match status" value="1"/>
</dbReference>
<dbReference type="PANTHER" id="PTHR34406:SF1">
    <property type="entry name" value="PROTEIN YCEI"/>
    <property type="match status" value="1"/>
</dbReference>
<dbReference type="RefSeq" id="WP_113648392.1">
    <property type="nucleotide sequence ID" value="NZ_QMHN01000005.1"/>
</dbReference>
<dbReference type="Pfam" id="PF04264">
    <property type="entry name" value="YceI"/>
    <property type="match status" value="1"/>
</dbReference>